<sequence>MRIRRLLASAAAALTLIAITPATSHAVTTTTPQPFTEPAFAGECMWHQFGEAEKPSWWLALSNPLCVEYSKRAITVDNGDAVRFLLSEPKRFAVAMLTCRYVQIDHWSFQPTTGATPYVAWDGYYWFDKSQGAIAGHLKNFRVNGKTVGIGDAVQALRPNFPQLADALDDYGAEYGETGLQLPLDRSAWC</sequence>
<evidence type="ECO:0000313" key="2">
    <source>
        <dbReference type="EMBL" id="MER6434685.1"/>
    </source>
</evidence>
<organism evidence="2 3">
    <name type="scientific">Streptomyces sp. 900105245</name>
    <dbReference type="NCBI Taxonomy" id="3154379"/>
    <lineage>
        <taxon>Bacteria</taxon>
        <taxon>Bacillati</taxon>
        <taxon>Actinomycetota</taxon>
        <taxon>Actinomycetes</taxon>
        <taxon>Kitasatosporales</taxon>
        <taxon>Streptomycetaceae</taxon>
        <taxon>Streptomyces</taxon>
    </lineage>
</organism>
<dbReference type="RefSeq" id="WP_352066479.1">
    <property type="nucleotide sequence ID" value="NZ_JBEPAZ010000177.1"/>
</dbReference>
<reference evidence="2 3" key="1">
    <citation type="submission" date="2024-06" db="EMBL/GenBank/DDBJ databases">
        <title>The Natural Products Discovery Center: Release of the First 8490 Sequenced Strains for Exploring Actinobacteria Biosynthetic Diversity.</title>
        <authorList>
            <person name="Kalkreuter E."/>
            <person name="Kautsar S.A."/>
            <person name="Yang D."/>
            <person name="Bader C.D."/>
            <person name="Teijaro C.N."/>
            <person name="Fluegel L."/>
            <person name="Davis C.M."/>
            <person name="Simpson J.R."/>
            <person name="Lauterbach L."/>
            <person name="Steele A.D."/>
            <person name="Gui C."/>
            <person name="Meng S."/>
            <person name="Li G."/>
            <person name="Viehrig K."/>
            <person name="Ye F."/>
            <person name="Su P."/>
            <person name="Kiefer A.F."/>
            <person name="Nichols A."/>
            <person name="Cepeda A.J."/>
            <person name="Yan W."/>
            <person name="Fan B."/>
            <person name="Jiang Y."/>
            <person name="Adhikari A."/>
            <person name="Zheng C.-J."/>
            <person name="Schuster L."/>
            <person name="Cowan T.M."/>
            <person name="Smanski M.J."/>
            <person name="Chevrette M.G."/>
            <person name="De Carvalho L.P.S."/>
            <person name="Shen B."/>
        </authorList>
    </citation>
    <scope>NUCLEOTIDE SEQUENCE [LARGE SCALE GENOMIC DNA]</scope>
    <source>
        <strain evidence="2 3">NPDC001166</strain>
    </source>
</reference>
<proteinExistence type="predicted"/>
<comment type="caution">
    <text evidence="2">The sequence shown here is derived from an EMBL/GenBank/DDBJ whole genome shotgun (WGS) entry which is preliminary data.</text>
</comment>
<feature type="chain" id="PRO_5045414257" evidence="1">
    <location>
        <begin position="27"/>
        <end position="190"/>
    </location>
</feature>
<accession>A0ABV1UN19</accession>
<keyword evidence="1" id="KW-0732">Signal</keyword>
<gene>
    <name evidence="2" type="ORF">ABT272_45390</name>
</gene>
<dbReference type="EMBL" id="JBEPAZ010000177">
    <property type="protein sequence ID" value="MER6434685.1"/>
    <property type="molecule type" value="Genomic_DNA"/>
</dbReference>
<feature type="signal peptide" evidence="1">
    <location>
        <begin position="1"/>
        <end position="26"/>
    </location>
</feature>
<protein>
    <submittedName>
        <fullName evidence="2">Uncharacterized protein</fullName>
    </submittedName>
</protein>
<evidence type="ECO:0000256" key="1">
    <source>
        <dbReference type="SAM" id="SignalP"/>
    </source>
</evidence>
<keyword evidence="3" id="KW-1185">Reference proteome</keyword>
<name>A0ABV1UN19_9ACTN</name>
<evidence type="ECO:0000313" key="3">
    <source>
        <dbReference type="Proteomes" id="UP001470023"/>
    </source>
</evidence>
<dbReference type="Proteomes" id="UP001470023">
    <property type="component" value="Unassembled WGS sequence"/>
</dbReference>